<evidence type="ECO:0000256" key="1">
    <source>
        <dbReference type="SAM" id="Phobius"/>
    </source>
</evidence>
<feature type="transmembrane region" description="Helical" evidence="1">
    <location>
        <begin position="400"/>
        <end position="420"/>
    </location>
</feature>
<evidence type="ECO:0000313" key="2">
    <source>
        <dbReference type="EMBL" id="MBS7527009.1"/>
    </source>
</evidence>
<keyword evidence="3" id="KW-1185">Reference proteome</keyword>
<name>A0ABS5PPB1_9FIRM</name>
<evidence type="ECO:0000313" key="3">
    <source>
        <dbReference type="Proteomes" id="UP000746471"/>
    </source>
</evidence>
<keyword evidence="1" id="KW-0812">Transmembrane</keyword>
<feature type="transmembrane region" description="Helical" evidence="1">
    <location>
        <begin position="432"/>
        <end position="450"/>
    </location>
</feature>
<sequence length="722" mass="82227">MNLKRKIYLAVFLVSLIGTGFLLFNRIEVENQSKSAEIVADYEEFVEFGRQLDMTPGETFEALKEAHFTSVAIKEDSLYDLVVNGEPVEYALFKNIKHDIDWDKKYSDEAVDYLTSMASDYDVVMRTRDTALFDRLKEGVKARYDEAFYQFFESSEVKTMVFKGTIDDIYYTEDTRYVDVLTKGVKAPREVASSAIEDMGLGYDPAKVEAVQSAGLTVNLRPSNYYKYNEKLVDVYFDEVSKYNASTNAIIFNGREILSYSKDTGNYKQALYDVMRARDIPVGMIESSVQRGYTEQKGIEQLAEDLEYNVVRVFPVIEYIQQRYNYLGYYEGPIEIENTLYRAITERNIRSIYFRPFKDSSYTYYDHIDEYKTMFEDLARRLEPHGITLGDASVMPYNAVSPHLVILSAWGLLVLGLVILKLVFDIAETFEWILFGVGIVGIAGINFLAPNLSIELFALAGALIYPVLAIIFLIEYLKDMRLSQKVYSFKDIVIKAVVALCATGFISLMGGLTVAAIMSRADYLVEMSYYRGVKVSLIAPIIIFVVVYLIKLGYKRDVNELRENTFFIQDVKHFLLEDIKMYYFFIAIIVAVVGYIYIGRSGHESGVEALNIELIFRNFLENVLLARPRTKEILMAFPALSAAVFFAARFYNRLIFPAALVASLGFTSIVNTFCHARSPIYLSTVRTFLSLGIGIIISIVVLAILNILSRIYVAYFGSSKYE</sequence>
<feature type="transmembrane region" description="Helical" evidence="1">
    <location>
        <begin position="7"/>
        <end position="24"/>
    </location>
</feature>
<dbReference type="Proteomes" id="UP000746471">
    <property type="component" value="Unassembled WGS sequence"/>
</dbReference>
<gene>
    <name evidence="2" type="ORF">KHM83_09985</name>
</gene>
<feature type="transmembrane region" description="Helical" evidence="1">
    <location>
        <begin position="456"/>
        <end position="477"/>
    </location>
</feature>
<dbReference type="InterPro" id="IPR043748">
    <property type="entry name" value="DUF5693"/>
</dbReference>
<organism evidence="2 3">
    <name type="scientific">Fusibacter paucivorans</name>
    <dbReference type="NCBI Taxonomy" id="76009"/>
    <lineage>
        <taxon>Bacteria</taxon>
        <taxon>Bacillati</taxon>
        <taxon>Bacillota</taxon>
        <taxon>Clostridia</taxon>
        <taxon>Eubacteriales</taxon>
        <taxon>Eubacteriales Family XII. Incertae Sedis</taxon>
        <taxon>Fusibacter</taxon>
    </lineage>
</organism>
<feature type="transmembrane region" description="Helical" evidence="1">
    <location>
        <begin position="497"/>
        <end position="517"/>
    </location>
</feature>
<proteinExistence type="predicted"/>
<protein>
    <recommendedName>
        <fullName evidence="4">Membrane transport protein MMPL domain-containing protein</fullName>
    </recommendedName>
</protein>
<accession>A0ABS5PPB1</accession>
<feature type="transmembrane region" description="Helical" evidence="1">
    <location>
        <begin position="688"/>
        <end position="708"/>
    </location>
</feature>
<feature type="transmembrane region" description="Helical" evidence="1">
    <location>
        <begin position="537"/>
        <end position="554"/>
    </location>
</feature>
<evidence type="ECO:0008006" key="4">
    <source>
        <dbReference type="Google" id="ProtNLM"/>
    </source>
</evidence>
<dbReference type="RefSeq" id="WP_213236870.1">
    <property type="nucleotide sequence ID" value="NZ_JAHBCL010000015.1"/>
</dbReference>
<keyword evidence="1" id="KW-1133">Transmembrane helix</keyword>
<feature type="transmembrane region" description="Helical" evidence="1">
    <location>
        <begin position="658"/>
        <end position="682"/>
    </location>
</feature>
<reference evidence="2 3" key="1">
    <citation type="submission" date="2021-05" db="EMBL/GenBank/DDBJ databases">
        <title>Fusibacter ferrireducens sp. nov., an anaerobic, sulfur- and Fe-reducing bacterium isolated from the mangrove sediment.</title>
        <authorList>
            <person name="Qiu D."/>
        </authorList>
    </citation>
    <scope>NUCLEOTIDE SEQUENCE [LARGE SCALE GENOMIC DNA]</scope>
    <source>
        <strain evidence="2 3">DSM 12116</strain>
    </source>
</reference>
<feature type="transmembrane region" description="Helical" evidence="1">
    <location>
        <begin position="581"/>
        <end position="598"/>
    </location>
</feature>
<dbReference type="EMBL" id="JAHBCL010000015">
    <property type="protein sequence ID" value="MBS7527009.1"/>
    <property type="molecule type" value="Genomic_DNA"/>
</dbReference>
<keyword evidence="1" id="KW-0472">Membrane</keyword>
<comment type="caution">
    <text evidence="2">The sequence shown here is derived from an EMBL/GenBank/DDBJ whole genome shotgun (WGS) entry which is preliminary data.</text>
</comment>
<feature type="transmembrane region" description="Helical" evidence="1">
    <location>
        <begin position="633"/>
        <end position="651"/>
    </location>
</feature>
<dbReference type="Pfam" id="PF18949">
    <property type="entry name" value="DUF5693"/>
    <property type="match status" value="1"/>
</dbReference>